<evidence type="ECO:0000256" key="6">
    <source>
        <dbReference type="ARBA" id="ARBA00048573"/>
    </source>
</evidence>
<feature type="binding site" evidence="7">
    <location>
        <position position="435"/>
    </location>
    <ligand>
        <name>Mg(2+)</name>
        <dbReference type="ChEBI" id="CHEBI:18420"/>
        <label>2</label>
    </ligand>
</feature>
<dbReference type="InterPro" id="IPR044136">
    <property type="entry name" value="Lys-tRNA-ligase_II_N"/>
</dbReference>
<dbReference type="GO" id="GO:0006430">
    <property type="term" value="P:lysyl-tRNA aminoacylation"/>
    <property type="evidence" value="ECO:0007669"/>
    <property type="project" value="UniProtKB-UniRule"/>
</dbReference>
<dbReference type="PRINTS" id="PR00982">
    <property type="entry name" value="TRNASYNTHLYS"/>
</dbReference>
<evidence type="ECO:0000256" key="8">
    <source>
        <dbReference type="RuleBase" id="RU000336"/>
    </source>
</evidence>
<accession>A0A1G2AYP2</accession>
<evidence type="ECO:0000256" key="1">
    <source>
        <dbReference type="ARBA" id="ARBA00022598"/>
    </source>
</evidence>
<evidence type="ECO:0000256" key="3">
    <source>
        <dbReference type="ARBA" id="ARBA00022741"/>
    </source>
</evidence>
<keyword evidence="7" id="KW-0648">Protein biosynthesis</keyword>
<dbReference type="CDD" id="cd04322">
    <property type="entry name" value="LysRS_N"/>
    <property type="match status" value="1"/>
</dbReference>
<evidence type="ECO:0000256" key="2">
    <source>
        <dbReference type="ARBA" id="ARBA00022723"/>
    </source>
</evidence>
<comment type="caution">
    <text evidence="7">Lacks conserved residue(s) required for the propagation of feature annotation.</text>
</comment>
<dbReference type="GO" id="GO:0005829">
    <property type="term" value="C:cytosol"/>
    <property type="evidence" value="ECO:0007669"/>
    <property type="project" value="TreeGrafter"/>
</dbReference>
<dbReference type="SUPFAM" id="SSF55681">
    <property type="entry name" value="Class II aaRS and biotin synthetases"/>
    <property type="match status" value="1"/>
</dbReference>
<dbReference type="GO" id="GO:0000049">
    <property type="term" value="F:tRNA binding"/>
    <property type="evidence" value="ECO:0007669"/>
    <property type="project" value="TreeGrafter"/>
</dbReference>
<comment type="catalytic activity">
    <reaction evidence="6 7 8">
        <text>tRNA(Lys) + L-lysine + ATP = L-lysyl-tRNA(Lys) + AMP + diphosphate</text>
        <dbReference type="Rhea" id="RHEA:20792"/>
        <dbReference type="Rhea" id="RHEA-COMP:9696"/>
        <dbReference type="Rhea" id="RHEA-COMP:9697"/>
        <dbReference type="ChEBI" id="CHEBI:30616"/>
        <dbReference type="ChEBI" id="CHEBI:32551"/>
        <dbReference type="ChEBI" id="CHEBI:33019"/>
        <dbReference type="ChEBI" id="CHEBI:78442"/>
        <dbReference type="ChEBI" id="CHEBI:78529"/>
        <dbReference type="ChEBI" id="CHEBI:456215"/>
        <dbReference type="EC" id="6.1.1.6"/>
    </reaction>
</comment>
<keyword evidence="4 7" id="KW-0067">ATP-binding</keyword>
<keyword evidence="7 8" id="KW-0460">Magnesium</keyword>
<name>A0A1G2AYP2_9BACT</name>
<dbReference type="Gene3D" id="2.40.50.140">
    <property type="entry name" value="Nucleic acid-binding proteins"/>
    <property type="match status" value="1"/>
</dbReference>
<comment type="subunit">
    <text evidence="7">Homodimer.</text>
</comment>
<evidence type="ECO:0000313" key="12">
    <source>
        <dbReference type="Proteomes" id="UP000176952"/>
    </source>
</evidence>
<comment type="cofactor">
    <cofactor evidence="7 8">
        <name>Mg(2+)</name>
        <dbReference type="ChEBI" id="CHEBI:18420"/>
    </cofactor>
    <text evidence="7 8">Binds 3 Mg(2+) ions per subunit.</text>
</comment>
<organism evidence="11 12">
    <name type="scientific">Candidatus Kerfeldbacteria bacterium RIFCSPHIGHO2_12_FULL_48_17</name>
    <dbReference type="NCBI Taxonomy" id="1798542"/>
    <lineage>
        <taxon>Bacteria</taxon>
        <taxon>Candidatus Kerfeldiibacteriota</taxon>
    </lineage>
</organism>
<dbReference type="InterPro" id="IPR018149">
    <property type="entry name" value="Lys-tRNA-synth_II_C"/>
</dbReference>
<dbReference type="Pfam" id="PF01336">
    <property type="entry name" value="tRNA_anti-codon"/>
    <property type="match status" value="1"/>
</dbReference>
<dbReference type="HAMAP" id="MF_00252">
    <property type="entry name" value="Lys_tRNA_synth_class2"/>
    <property type="match status" value="1"/>
</dbReference>
<dbReference type="Proteomes" id="UP000176952">
    <property type="component" value="Unassembled WGS sequence"/>
</dbReference>
<dbReference type="InterPro" id="IPR002313">
    <property type="entry name" value="Lys-tRNA-ligase_II"/>
</dbReference>
<dbReference type="STRING" id="1798542.A3F54_01810"/>
<dbReference type="InterPro" id="IPR004364">
    <property type="entry name" value="Aa-tRNA-synt_II"/>
</dbReference>
<keyword evidence="5 7" id="KW-0030">Aminoacyl-tRNA synthetase</keyword>
<feature type="compositionally biased region" description="Low complexity" evidence="9">
    <location>
        <begin position="64"/>
        <end position="74"/>
    </location>
</feature>
<dbReference type="PANTHER" id="PTHR42918">
    <property type="entry name" value="LYSYL-TRNA SYNTHETASE"/>
    <property type="match status" value="1"/>
</dbReference>
<dbReference type="NCBIfam" id="NF001756">
    <property type="entry name" value="PRK00484.1"/>
    <property type="match status" value="1"/>
</dbReference>
<dbReference type="InterPro" id="IPR012340">
    <property type="entry name" value="NA-bd_OB-fold"/>
</dbReference>
<dbReference type="Pfam" id="PF00152">
    <property type="entry name" value="tRNA-synt_2"/>
    <property type="match status" value="1"/>
</dbReference>
<evidence type="ECO:0000256" key="5">
    <source>
        <dbReference type="ARBA" id="ARBA00023146"/>
    </source>
</evidence>
<gene>
    <name evidence="7" type="primary">lysS</name>
    <name evidence="11" type="ORF">A3F54_01810</name>
</gene>
<dbReference type="InterPro" id="IPR045864">
    <property type="entry name" value="aa-tRNA-synth_II/BPL/LPL"/>
</dbReference>
<dbReference type="InterPro" id="IPR004365">
    <property type="entry name" value="NA-bd_OB_tRNA"/>
</dbReference>
<keyword evidence="3 7" id="KW-0547">Nucleotide-binding</keyword>
<dbReference type="PANTHER" id="PTHR42918:SF15">
    <property type="entry name" value="LYSINE--TRNA LIGASE, CHLOROPLASTIC_MITOCHONDRIAL"/>
    <property type="match status" value="1"/>
</dbReference>
<comment type="caution">
    <text evidence="11">The sequence shown here is derived from an EMBL/GenBank/DDBJ whole genome shotgun (WGS) entry which is preliminary data.</text>
</comment>
<evidence type="ECO:0000313" key="11">
    <source>
        <dbReference type="EMBL" id="OGY82062.1"/>
    </source>
</evidence>
<dbReference type="GO" id="GO:0005524">
    <property type="term" value="F:ATP binding"/>
    <property type="evidence" value="ECO:0007669"/>
    <property type="project" value="UniProtKB-UniRule"/>
</dbReference>
<comment type="subcellular location">
    <subcellularLocation>
        <location evidence="7">Cytoplasm</location>
    </subcellularLocation>
</comment>
<evidence type="ECO:0000256" key="4">
    <source>
        <dbReference type="ARBA" id="ARBA00022840"/>
    </source>
</evidence>
<dbReference type="InterPro" id="IPR006195">
    <property type="entry name" value="aa-tRNA-synth_II"/>
</dbReference>
<proteinExistence type="inferred from homology"/>
<evidence type="ECO:0000256" key="9">
    <source>
        <dbReference type="SAM" id="MobiDB-lite"/>
    </source>
</evidence>
<sequence length="516" mass="58893">MAERLEDMMASRRKRLQSLIDHKIDPYPSTTEQTHTIAEALKDFDALVEVATASTTPTPGAPTGGAANATTTNSKPGTPITLVGRIRSLRDMGKVVFCHIDDGTGRIQILLKSDEVGQDQLKFFLSHFDGGDFIEASGVLFTTRTGEKTLRAKTFRMLAKALRPIPAEHYKIANEDTRLRKRYLDILLNPEIKDLFVKKAAFWNATREFLNKQGFLEMQMPILESIPGGAEAEPFITHHKALDRDLYLRISLELPLKKMLVAGYPKVYEIGRIFRNEGIDREHLQDYTAMEWYWAYADFNELMKFTQKLYRHIIKKTFGTLQLKYQGETIDWGAPWPKLDYFKLFKKYTGLNLNKASEDDLKKYAAAQSIKFEPSAGKGRIIDLIFKKKIRGLPEISMQPHFLINQPIEIEPLAKKDPKNPRVVQRMQILACGSEMGKGFAELNDPIDQMQRFEAQMKLRQQGDTEAQMLDKDFMEAMEYGMPPAAGFGMSERNFAIFNDKSVRETVVFPPMKDAE</sequence>
<feature type="region of interest" description="Disordered" evidence="9">
    <location>
        <begin position="54"/>
        <end position="78"/>
    </location>
</feature>
<dbReference type="GO" id="GO:0000287">
    <property type="term" value="F:magnesium ion binding"/>
    <property type="evidence" value="ECO:0007669"/>
    <property type="project" value="UniProtKB-UniRule"/>
</dbReference>
<reference evidence="11 12" key="1">
    <citation type="journal article" date="2016" name="Nat. Commun.">
        <title>Thousands of microbial genomes shed light on interconnected biogeochemical processes in an aquifer system.</title>
        <authorList>
            <person name="Anantharaman K."/>
            <person name="Brown C.T."/>
            <person name="Hug L.A."/>
            <person name="Sharon I."/>
            <person name="Castelle C.J."/>
            <person name="Probst A.J."/>
            <person name="Thomas B.C."/>
            <person name="Singh A."/>
            <person name="Wilkins M.J."/>
            <person name="Karaoz U."/>
            <person name="Brodie E.L."/>
            <person name="Williams K.H."/>
            <person name="Hubbard S.S."/>
            <person name="Banfield J.F."/>
        </authorList>
    </citation>
    <scope>NUCLEOTIDE SEQUENCE [LARGE SCALE GENOMIC DNA]</scope>
</reference>
<keyword evidence="1 7" id="KW-0436">Ligase</keyword>
<feature type="binding site" evidence="7">
    <location>
        <position position="435"/>
    </location>
    <ligand>
        <name>Mg(2+)</name>
        <dbReference type="ChEBI" id="CHEBI:18420"/>
        <label>1</label>
    </ligand>
</feature>
<evidence type="ECO:0000259" key="10">
    <source>
        <dbReference type="PROSITE" id="PS50862"/>
    </source>
</evidence>
<keyword evidence="2 7" id="KW-0479">Metal-binding</keyword>
<dbReference type="NCBIfam" id="TIGR00499">
    <property type="entry name" value="lysS_bact"/>
    <property type="match status" value="1"/>
</dbReference>
<comment type="similarity">
    <text evidence="7">Belongs to the class-II aminoacyl-tRNA synthetase family.</text>
</comment>
<dbReference type="SUPFAM" id="SSF50249">
    <property type="entry name" value="Nucleic acid-binding proteins"/>
    <property type="match status" value="1"/>
</dbReference>
<dbReference type="GO" id="GO:0004824">
    <property type="term" value="F:lysine-tRNA ligase activity"/>
    <property type="evidence" value="ECO:0007669"/>
    <property type="project" value="UniProtKB-UniRule"/>
</dbReference>
<evidence type="ECO:0000256" key="7">
    <source>
        <dbReference type="HAMAP-Rule" id="MF_00252"/>
    </source>
</evidence>
<dbReference type="Gene3D" id="3.30.930.10">
    <property type="entry name" value="Bira Bifunctional Protein, Domain 2"/>
    <property type="match status" value="1"/>
</dbReference>
<dbReference type="PROSITE" id="PS50862">
    <property type="entry name" value="AA_TRNA_LIGASE_II"/>
    <property type="match status" value="1"/>
</dbReference>
<feature type="domain" description="Aminoacyl-transfer RNA synthetases class-II family profile" evidence="10">
    <location>
        <begin position="205"/>
        <end position="510"/>
    </location>
</feature>
<dbReference type="EMBL" id="MHKD01000039">
    <property type="protein sequence ID" value="OGY82062.1"/>
    <property type="molecule type" value="Genomic_DNA"/>
</dbReference>
<dbReference type="EC" id="6.1.1.6" evidence="7"/>
<keyword evidence="7" id="KW-0963">Cytoplasm</keyword>
<protein>
    <recommendedName>
        <fullName evidence="7">Lysine--tRNA ligase</fullName>
        <ecNumber evidence="7">6.1.1.6</ecNumber>
    </recommendedName>
    <alternativeName>
        <fullName evidence="7">Lysyl-tRNA synthetase</fullName>
        <shortName evidence="7">LysRS</shortName>
    </alternativeName>
</protein>
<dbReference type="AlphaFoldDB" id="A0A1G2AYP2"/>